<feature type="transmembrane region" description="Helical" evidence="7">
    <location>
        <begin position="236"/>
        <end position="255"/>
    </location>
</feature>
<evidence type="ECO:0000256" key="2">
    <source>
        <dbReference type="ARBA" id="ARBA00022692"/>
    </source>
</evidence>
<evidence type="ECO:0000256" key="4">
    <source>
        <dbReference type="ARBA" id="ARBA00022840"/>
    </source>
</evidence>
<accession>A0A401RP71</accession>
<dbReference type="OrthoDB" id="6500128at2759"/>
<dbReference type="EMBL" id="BEZZ01003497">
    <property type="protein sequence ID" value="GCC19890.1"/>
    <property type="molecule type" value="Genomic_DNA"/>
</dbReference>
<keyword evidence="2 7" id="KW-0812">Transmembrane</keyword>
<dbReference type="STRING" id="137246.A0A401RP71"/>
<evidence type="ECO:0000259" key="8">
    <source>
        <dbReference type="PROSITE" id="PS50929"/>
    </source>
</evidence>
<evidence type="ECO:0000256" key="1">
    <source>
        <dbReference type="ARBA" id="ARBA00022448"/>
    </source>
</evidence>
<feature type="non-terminal residue" evidence="9">
    <location>
        <position position="405"/>
    </location>
</feature>
<keyword evidence="4" id="KW-0067">ATP-binding</keyword>
<dbReference type="FunFam" id="1.20.1560.10:FF:000045">
    <property type="entry name" value="ATP-binding cassette subfamily C member 10"/>
    <property type="match status" value="1"/>
</dbReference>
<dbReference type="CDD" id="cd18605">
    <property type="entry name" value="ABC_6TM_MRP7_D2_like"/>
    <property type="match status" value="1"/>
</dbReference>
<name>A0A401RP71_CHIPU</name>
<proteinExistence type="predicted"/>
<evidence type="ECO:0000256" key="7">
    <source>
        <dbReference type="SAM" id="Phobius"/>
    </source>
</evidence>
<feature type="transmembrane region" description="Helical" evidence="7">
    <location>
        <begin position="61"/>
        <end position="80"/>
    </location>
</feature>
<protein>
    <recommendedName>
        <fullName evidence="8">ABC transmembrane type-1 domain-containing protein</fullName>
    </recommendedName>
</protein>
<evidence type="ECO:0000256" key="5">
    <source>
        <dbReference type="ARBA" id="ARBA00022989"/>
    </source>
</evidence>
<dbReference type="SUPFAM" id="SSF90123">
    <property type="entry name" value="ABC transporter transmembrane region"/>
    <property type="match status" value="1"/>
</dbReference>
<keyword evidence="6 7" id="KW-0472">Membrane</keyword>
<dbReference type="PROSITE" id="PS50929">
    <property type="entry name" value="ABC_TM1F"/>
    <property type="match status" value="1"/>
</dbReference>
<reference evidence="9 10" key="1">
    <citation type="journal article" date="2018" name="Nat. Ecol. Evol.">
        <title>Shark genomes provide insights into elasmobranch evolution and the origin of vertebrates.</title>
        <authorList>
            <person name="Hara Y"/>
            <person name="Yamaguchi K"/>
            <person name="Onimaru K"/>
            <person name="Kadota M"/>
            <person name="Koyanagi M"/>
            <person name="Keeley SD"/>
            <person name="Tatsumi K"/>
            <person name="Tanaka K"/>
            <person name="Motone F"/>
            <person name="Kageyama Y"/>
            <person name="Nozu R"/>
            <person name="Adachi N"/>
            <person name="Nishimura O"/>
            <person name="Nakagawa R"/>
            <person name="Tanegashima C"/>
            <person name="Kiyatake I"/>
            <person name="Matsumoto R"/>
            <person name="Murakumo K"/>
            <person name="Nishida K"/>
            <person name="Terakita A"/>
            <person name="Kuratani S"/>
            <person name="Sato K"/>
            <person name="Hyodo S Kuraku.S."/>
        </authorList>
    </citation>
    <scope>NUCLEOTIDE SEQUENCE [LARGE SCALE GENOMIC DNA]</scope>
</reference>
<dbReference type="InterPro" id="IPR011527">
    <property type="entry name" value="ABC1_TM_dom"/>
</dbReference>
<dbReference type="GO" id="GO:0016020">
    <property type="term" value="C:membrane"/>
    <property type="evidence" value="ECO:0007669"/>
    <property type="project" value="InterPro"/>
</dbReference>
<feature type="transmembrane region" description="Helical" evidence="7">
    <location>
        <begin position="134"/>
        <end position="151"/>
    </location>
</feature>
<dbReference type="InterPro" id="IPR036640">
    <property type="entry name" value="ABC1_TM_sf"/>
</dbReference>
<feature type="transmembrane region" description="Helical" evidence="7">
    <location>
        <begin position="354"/>
        <end position="375"/>
    </location>
</feature>
<dbReference type="GO" id="GO:0140359">
    <property type="term" value="F:ABC-type transporter activity"/>
    <property type="evidence" value="ECO:0007669"/>
    <property type="project" value="InterPro"/>
</dbReference>
<organism evidence="9 10">
    <name type="scientific">Chiloscyllium punctatum</name>
    <name type="common">Brownbanded bambooshark</name>
    <name type="synonym">Hemiscyllium punctatum</name>
    <dbReference type="NCBI Taxonomy" id="137246"/>
    <lineage>
        <taxon>Eukaryota</taxon>
        <taxon>Metazoa</taxon>
        <taxon>Chordata</taxon>
        <taxon>Craniata</taxon>
        <taxon>Vertebrata</taxon>
        <taxon>Chondrichthyes</taxon>
        <taxon>Elasmobranchii</taxon>
        <taxon>Galeomorphii</taxon>
        <taxon>Galeoidea</taxon>
        <taxon>Orectolobiformes</taxon>
        <taxon>Hemiscylliidae</taxon>
        <taxon>Chiloscyllium</taxon>
    </lineage>
</organism>
<dbReference type="Proteomes" id="UP000287033">
    <property type="component" value="Unassembled WGS sequence"/>
</dbReference>
<keyword evidence="3" id="KW-0547">Nucleotide-binding</keyword>
<dbReference type="Gene3D" id="1.20.1560.10">
    <property type="entry name" value="ABC transporter type 1, transmembrane domain"/>
    <property type="match status" value="1"/>
</dbReference>
<keyword evidence="1" id="KW-0813">Transport</keyword>
<dbReference type="AlphaFoldDB" id="A0A401RP71"/>
<evidence type="ECO:0000256" key="3">
    <source>
        <dbReference type="ARBA" id="ARBA00022741"/>
    </source>
</evidence>
<evidence type="ECO:0000313" key="9">
    <source>
        <dbReference type="EMBL" id="GCC19890.1"/>
    </source>
</evidence>
<dbReference type="PANTHER" id="PTHR24223">
    <property type="entry name" value="ATP-BINDING CASSETTE SUB-FAMILY C"/>
    <property type="match status" value="1"/>
</dbReference>
<feature type="transmembrane region" description="Helical" evidence="7">
    <location>
        <begin position="211"/>
        <end position="230"/>
    </location>
</feature>
<feature type="domain" description="ABC transmembrane type-1" evidence="8">
    <location>
        <begin position="73"/>
        <end position="380"/>
    </location>
</feature>
<comment type="caution">
    <text evidence="9">The sequence shown here is derived from an EMBL/GenBank/DDBJ whole genome shotgun (WGS) entry which is preliminary data.</text>
</comment>
<gene>
    <name evidence="9" type="ORF">chiPu_0021192</name>
</gene>
<dbReference type="InterPro" id="IPR050173">
    <property type="entry name" value="ABC_transporter_C-like"/>
</dbReference>
<dbReference type="GO" id="GO:0005524">
    <property type="term" value="F:ATP binding"/>
    <property type="evidence" value="ECO:0007669"/>
    <property type="project" value="UniProtKB-KW"/>
</dbReference>
<dbReference type="PANTHER" id="PTHR24223:SF330">
    <property type="entry name" value="ATP-BINDING CASSETTE SUB-FAMILY C MEMBER 10"/>
    <property type="match status" value="1"/>
</dbReference>
<feature type="transmembrane region" description="Helical" evidence="7">
    <location>
        <begin position="325"/>
        <end position="342"/>
    </location>
</feature>
<evidence type="ECO:0000313" key="10">
    <source>
        <dbReference type="Proteomes" id="UP000287033"/>
    </source>
</evidence>
<sequence length="405" mass="45606">MSLLHSACLSSFNSADIKSPKEEDQEPEELTPVGEEQMEVHIGPEEVKKVGAVSLKVYRSYWMSVGKWLALSVLVSLLLMQASRNLSDWWLSHWITHMGHQNATGQNRPSAAVYARQLVRFIRSQSKGKVSPQLKFFLTVYGCIAAINTVFTAARAFLFAYGAICAAVIIHNKLLLRVLKATTVFFDVTPVGRIVNRFSSDLYCVDDTLPFILNIFLATTYGLFGTLLMISYSLPWILLVLVPLVILYFYMQRYYRFTSRELKRLTAITLSPIYTQFSETLTGLTTIRASRAVARFEEENTHRLELNQRCLYIGNTAVQWLDIRLQMIGVAVVTSIAIIAIIEHGQKRGNPGLVGLAMSYALSITNLLSGVIASFTQTETQMVSVERLDEYFTEIPIEPQEGHIE</sequence>
<dbReference type="OMA" id="LSHWITH"/>
<keyword evidence="5 7" id="KW-1133">Transmembrane helix</keyword>
<dbReference type="Pfam" id="PF00664">
    <property type="entry name" value="ABC_membrane"/>
    <property type="match status" value="1"/>
</dbReference>
<evidence type="ECO:0000256" key="6">
    <source>
        <dbReference type="ARBA" id="ARBA00023136"/>
    </source>
</evidence>
<keyword evidence="10" id="KW-1185">Reference proteome</keyword>